<evidence type="ECO:0000256" key="1">
    <source>
        <dbReference type="SAM" id="Coils"/>
    </source>
</evidence>
<dbReference type="AlphaFoldDB" id="A0AAW9QBD2"/>
<keyword evidence="2" id="KW-0472">Membrane</keyword>
<organism evidence="3 4">
    <name type="scientific">Aquincola agrisoli</name>
    <dbReference type="NCBI Taxonomy" id="3119538"/>
    <lineage>
        <taxon>Bacteria</taxon>
        <taxon>Pseudomonadati</taxon>
        <taxon>Pseudomonadota</taxon>
        <taxon>Betaproteobacteria</taxon>
        <taxon>Burkholderiales</taxon>
        <taxon>Sphaerotilaceae</taxon>
        <taxon>Aquincola</taxon>
    </lineage>
</organism>
<dbReference type="RefSeq" id="WP_332287612.1">
    <property type="nucleotide sequence ID" value="NZ_JAZIBG010000009.1"/>
</dbReference>
<comment type="caution">
    <text evidence="3">The sequence shown here is derived from an EMBL/GenBank/DDBJ whole genome shotgun (WGS) entry which is preliminary data.</text>
</comment>
<name>A0AAW9QBD2_9BURK</name>
<dbReference type="EMBL" id="JAZIBG010000009">
    <property type="protein sequence ID" value="MEF7612717.1"/>
    <property type="molecule type" value="Genomic_DNA"/>
</dbReference>
<gene>
    <name evidence="3" type="ORF">V4F39_02265</name>
</gene>
<feature type="transmembrane region" description="Helical" evidence="2">
    <location>
        <begin position="21"/>
        <end position="43"/>
    </location>
</feature>
<reference evidence="3 4" key="1">
    <citation type="submission" date="2024-02" db="EMBL/GenBank/DDBJ databases">
        <title>Genome sequence of Aquincola sp. MAHUQ-54.</title>
        <authorList>
            <person name="Huq M.A."/>
        </authorList>
    </citation>
    <scope>NUCLEOTIDE SEQUENCE [LARGE SCALE GENOMIC DNA]</scope>
    <source>
        <strain evidence="3 4">MAHUQ-54</strain>
    </source>
</reference>
<keyword evidence="1" id="KW-0175">Coiled coil</keyword>
<proteinExistence type="predicted"/>
<evidence type="ECO:0000313" key="4">
    <source>
        <dbReference type="Proteomes" id="UP001336250"/>
    </source>
</evidence>
<evidence type="ECO:0000313" key="3">
    <source>
        <dbReference type="EMBL" id="MEF7612717.1"/>
    </source>
</evidence>
<sequence length="230" mass="24775">MFSRFKPVPFDPYGRRRQRRLIPPWLWLWLSGVAIGGAGVVVVQQKYLPPRLSASESAALRTSHEQASAQRDALQRQLAETTAKLDAAQKGSAQAAGTLESSRAEVARLREDLAAVVAALPSDPRGGRVEIRAGQFKATGSALDYDLVLTRDGRSSGKPMSGVLQLVVAGEARGAESTVKAPPVTIQINGHQVVRGSVPLPDGFTPRETTIRILDRPAGEQVGMRVLRVR</sequence>
<evidence type="ECO:0000256" key="2">
    <source>
        <dbReference type="SAM" id="Phobius"/>
    </source>
</evidence>
<accession>A0AAW9QBD2</accession>
<keyword evidence="2" id="KW-0812">Transmembrane</keyword>
<keyword evidence="4" id="KW-1185">Reference proteome</keyword>
<dbReference type="Proteomes" id="UP001336250">
    <property type="component" value="Unassembled WGS sequence"/>
</dbReference>
<keyword evidence="2" id="KW-1133">Transmembrane helix</keyword>
<protein>
    <submittedName>
        <fullName evidence="3">Uncharacterized protein</fullName>
    </submittedName>
</protein>
<feature type="coiled-coil region" evidence="1">
    <location>
        <begin position="57"/>
        <end position="119"/>
    </location>
</feature>